<evidence type="ECO:0000313" key="8">
    <source>
        <dbReference type="Proteomes" id="UP000250354"/>
    </source>
</evidence>
<dbReference type="GO" id="GO:0008700">
    <property type="term" value="F:(R,S)-4-hydroxy-2-oxoglutarate aldolase activity"/>
    <property type="evidence" value="ECO:0007669"/>
    <property type="project" value="UniProtKB-EC"/>
</dbReference>
<dbReference type="InterPro" id="IPR031338">
    <property type="entry name" value="KDPG/KHG_AS_2"/>
</dbReference>
<dbReference type="RefSeq" id="WP_013668948.1">
    <property type="nucleotide sequence ID" value="NZ_CAJHLJ010000004.1"/>
</dbReference>
<dbReference type="Proteomes" id="UP001069047">
    <property type="component" value="Unassembled WGS sequence"/>
</dbReference>
<dbReference type="EC" id="4.1.3.16" evidence="6"/>
<dbReference type="AlphaFoldDB" id="A0A1E9PNC4"/>
<protein>
    <submittedName>
        <fullName evidence="6">Bifunctional 4-hydroxy-2-oxoglutarate aldolase/2-dehydro-3-deoxy-phosphogluconate aldolase</fullName>
        <ecNumber evidence="6">4.1.2.14</ecNumber>
        <ecNumber evidence="6">4.1.3.16</ecNumber>
    </submittedName>
</protein>
<name>A0A1E9PNC4_9LACT</name>
<dbReference type="EC" id="4.1.2.14" evidence="6"/>
<dbReference type="EMBL" id="JAOTMY010000003">
    <property type="protein sequence ID" value="MCY3087919.1"/>
    <property type="molecule type" value="Genomic_DNA"/>
</dbReference>
<evidence type="ECO:0000256" key="1">
    <source>
        <dbReference type="ARBA" id="ARBA00004761"/>
    </source>
</evidence>
<sequence>MSSESIVEQLGEEQLLPLYTVNDMNFLDKMSEILLANNLHFIEITYRSQLASQAIKYLSEAKQLIVGAGTVRTLDQAKDAIDNGAEFIVTPGFSDRVVEYCLNKDIPIVPGAVTPSEIMRAQNYGIDIVKFFPANVYGGLDAIKALSGPFYDMKFVPTGGVNSNNYQEFLSCPNIFAVGGSFIISEKEIAKDNGQSANQALNHLVTQLN</sequence>
<comment type="subunit">
    <text evidence="3">Homotrimer.</text>
</comment>
<organism evidence="6 9">
    <name type="scientific">Aerococcus mictus</name>
    <dbReference type="NCBI Taxonomy" id="2976810"/>
    <lineage>
        <taxon>Bacteria</taxon>
        <taxon>Bacillati</taxon>
        <taxon>Bacillota</taxon>
        <taxon>Bacilli</taxon>
        <taxon>Lactobacillales</taxon>
        <taxon>Aerococcaceae</taxon>
        <taxon>Aerococcus</taxon>
    </lineage>
</organism>
<evidence type="ECO:0000256" key="4">
    <source>
        <dbReference type="ARBA" id="ARBA00023239"/>
    </source>
</evidence>
<dbReference type="Pfam" id="PF01081">
    <property type="entry name" value="Aldolase"/>
    <property type="match status" value="1"/>
</dbReference>
<dbReference type="EMBL" id="CP145132">
    <property type="protein sequence ID" value="WWC54507.1"/>
    <property type="molecule type" value="Genomic_DNA"/>
</dbReference>
<dbReference type="Proteomes" id="UP000250354">
    <property type="component" value="Chromosome"/>
</dbReference>
<dbReference type="NCBIfam" id="TIGR01182">
    <property type="entry name" value="eda"/>
    <property type="match status" value="1"/>
</dbReference>
<accession>A0A9Q4DCI4</accession>
<accession>A0A1E9PNC4</accession>
<dbReference type="InterPro" id="IPR000887">
    <property type="entry name" value="Aldlse_KDPG_KHG"/>
</dbReference>
<dbReference type="PANTHER" id="PTHR30246:SF1">
    <property type="entry name" value="2-DEHYDRO-3-DEOXY-6-PHOSPHOGALACTONATE ALDOLASE-RELATED"/>
    <property type="match status" value="1"/>
</dbReference>
<evidence type="ECO:0000313" key="7">
    <source>
        <dbReference type="EMBL" id="WWC54507.1"/>
    </source>
</evidence>
<dbReference type="SUPFAM" id="SSF51569">
    <property type="entry name" value="Aldolase"/>
    <property type="match status" value="1"/>
</dbReference>
<reference evidence="7 8" key="1">
    <citation type="journal article" date="2020" name="J. Bacteriol.">
        <title>Aerococcus urinae Isolated from Women with Lower Urinary Tract Symptoms: In Vitro Aggregation and Genome Analysis.</title>
        <authorList>
            <person name="Hilt E.E."/>
            <person name="Putonti C."/>
            <person name="Thomas-White K."/>
            <person name="Lewis A.L."/>
            <person name="Visick K.L."/>
            <person name="Gilbert N.M."/>
            <person name="Wolfe A.J."/>
        </authorList>
    </citation>
    <scope>NUCLEOTIDE SEQUENCE [LARGE SCALE GENOMIC DNA]</scope>
    <source>
        <strain evidence="7 8">UMB1016</strain>
    </source>
</reference>
<dbReference type="CDD" id="cd00452">
    <property type="entry name" value="KDPG_aldolase"/>
    <property type="match status" value="1"/>
</dbReference>
<dbReference type="PROSITE" id="PS00160">
    <property type="entry name" value="ALDOLASE_KDPG_KHG_2"/>
    <property type="match status" value="1"/>
</dbReference>
<keyword evidence="5" id="KW-0119">Carbohydrate metabolism</keyword>
<comment type="pathway">
    <text evidence="1">Carbohydrate acid metabolism.</text>
</comment>
<evidence type="ECO:0000256" key="2">
    <source>
        <dbReference type="ARBA" id="ARBA00006906"/>
    </source>
</evidence>
<evidence type="ECO:0000313" key="9">
    <source>
        <dbReference type="Proteomes" id="UP001069047"/>
    </source>
</evidence>
<evidence type="ECO:0000256" key="3">
    <source>
        <dbReference type="ARBA" id="ARBA00011233"/>
    </source>
</evidence>
<dbReference type="PANTHER" id="PTHR30246">
    <property type="entry name" value="2-KETO-3-DEOXY-6-PHOSPHOGLUCONATE ALDOLASE"/>
    <property type="match status" value="1"/>
</dbReference>
<dbReference type="GO" id="GO:0008675">
    <property type="term" value="F:2-dehydro-3-deoxy-phosphogluconate aldolase activity"/>
    <property type="evidence" value="ECO:0007669"/>
    <property type="project" value="UniProtKB-EC"/>
</dbReference>
<dbReference type="InterPro" id="IPR013785">
    <property type="entry name" value="Aldolase_TIM"/>
</dbReference>
<dbReference type="Gene3D" id="3.20.20.70">
    <property type="entry name" value="Aldolase class I"/>
    <property type="match status" value="1"/>
</dbReference>
<evidence type="ECO:0000256" key="5">
    <source>
        <dbReference type="ARBA" id="ARBA00023277"/>
    </source>
</evidence>
<evidence type="ECO:0000313" key="6">
    <source>
        <dbReference type="EMBL" id="MCY3087919.1"/>
    </source>
</evidence>
<keyword evidence="4 6" id="KW-0456">Lyase</keyword>
<reference evidence="6" key="2">
    <citation type="submission" date="2022-09" db="EMBL/GenBank/DDBJ databases">
        <title>Aerococcus urinae taxonomy study.</title>
        <authorList>
            <person name="Christensen J."/>
            <person name="Senneby E."/>
        </authorList>
    </citation>
    <scope>NUCLEOTIDE SEQUENCE</scope>
    <source>
        <strain evidence="6">LUND-41-B12</strain>
    </source>
</reference>
<proteinExistence type="inferred from homology"/>
<comment type="similarity">
    <text evidence="2">Belongs to the KHG/KDPG aldolase family.</text>
</comment>
<gene>
    <name evidence="6" type="primary">eda</name>
    <name evidence="7" type="ORF">DBT44_0009015</name>
    <name evidence="6" type="ORF">ODY61_07345</name>
</gene>
<reference evidence="7" key="3">
    <citation type="submission" date="2024-02" db="EMBL/GenBank/DDBJ databases">
        <authorList>
            <person name="Choi B."/>
        </authorList>
    </citation>
    <scope>NUCLEOTIDE SEQUENCE</scope>
    <source>
        <strain evidence="7">UMB1016</strain>
    </source>
</reference>
<keyword evidence="8" id="KW-1185">Reference proteome</keyword>
<dbReference type="GeneID" id="86858335"/>